<protein>
    <submittedName>
        <fullName evidence="1">Uncharacterized protein</fullName>
    </submittedName>
</protein>
<comment type="caution">
    <text evidence="1">The sequence shown here is derived from an EMBL/GenBank/DDBJ whole genome shotgun (WGS) entry which is preliminary data.</text>
</comment>
<reference evidence="1 2" key="1">
    <citation type="journal article" date="2019" name="Int. J. Syst. Evol. Microbiol.">
        <title>The Global Catalogue of Microorganisms (GCM) 10K type strain sequencing project: providing services to taxonomists for standard genome sequencing and annotation.</title>
        <authorList>
            <consortium name="The Broad Institute Genomics Platform"/>
            <consortium name="The Broad Institute Genome Sequencing Center for Infectious Disease"/>
            <person name="Wu L."/>
            <person name="Ma J."/>
        </authorList>
    </citation>
    <scope>NUCLEOTIDE SEQUENCE [LARGE SCALE GENOMIC DNA]</scope>
    <source>
        <strain evidence="1 2">JCM 11269</strain>
    </source>
</reference>
<name>A0ABN1SYF6_9ACTN</name>
<organism evidence="1 2">
    <name type="scientific">Streptomyces thermogriseus</name>
    <dbReference type="NCBI Taxonomy" id="75292"/>
    <lineage>
        <taxon>Bacteria</taxon>
        <taxon>Bacillati</taxon>
        <taxon>Actinomycetota</taxon>
        <taxon>Actinomycetes</taxon>
        <taxon>Kitasatosporales</taxon>
        <taxon>Streptomycetaceae</taxon>
        <taxon>Streptomyces</taxon>
    </lineage>
</organism>
<sequence>MGARYNLGDMLLRGGTDGADALCWVTSEADPDRWPVVVRARHGGGRSVYECGMTEFLVRVLRADFDECPVSNATLWGEGTARLLNFREERFLDEGVDPWTGESLDPFAGL</sequence>
<dbReference type="EMBL" id="BAAAHU010000019">
    <property type="protein sequence ID" value="GAA1009016.1"/>
    <property type="molecule type" value="Genomic_DNA"/>
</dbReference>
<evidence type="ECO:0000313" key="2">
    <source>
        <dbReference type="Proteomes" id="UP001501072"/>
    </source>
</evidence>
<accession>A0ABN1SYF6</accession>
<evidence type="ECO:0000313" key="1">
    <source>
        <dbReference type="EMBL" id="GAA1009016.1"/>
    </source>
</evidence>
<gene>
    <name evidence="1" type="ORF">GCM10009564_23120</name>
</gene>
<dbReference type="Proteomes" id="UP001501072">
    <property type="component" value="Unassembled WGS sequence"/>
</dbReference>
<keyword evidence="2" id="KW-1185">Reference proteome</keyword>
<proteinExistence type="predicted"/>